<keyword evidence="9" id="KW-0614">Plasmid</keyword>
<dbReference type="GO" id="GO:0016020">
    <property type="term" value="C:membrane"/>
    <property type="evidence" value="ECO:0007669"/>
    <property type="project" value="UniProtKB-SubCell"/>
</dbReference>
<keyword evidence="5 8" id="KW-1133">Transmembrane helix</keyword>
<dbReference type="GO" id="GO:0009306">
    <property type="term" value="P:protein secretion"/>
    <property type="evidence" value="ECO:0007669"/>
    <property type="project" value="InterPro"/>
</dbReference>
<evidence type="ECO:0000256" key="8">
    <source>
        <dbReference type="SAM" id="Phobius"/>
    </source>
</evidence>
<sequence length="75" mass="8706">MDENVKDKKKKSKQVDLDSTTKNFIKEVKRIRWPRAAKVWKWFGITIGFVVVMAIFCFLITLAFTGIWNLAGIKS</sequence>
<dbReference type="GO" id="GO:0008320">
    <property type="term" value="F:protein transmembrane transporter activity"/>
    <property type="evidence" value="ECO:0007669"/>
    <property type="project" value="InterPro"/>
</dbReference>
<evidence type="ECO:0000256" key="1">
    <source>
        <dbReference type="ARBA" id="ARBA00004370"/>
    </source>
</evidence>
<reference evidence="9" key="1">
    <citation type="submission" date="2019-01" db="EMBL/GenBank/DDBJ databases">
        <authorList>
            <consortium name="Pathogen Informatics"/>
        </authorList>
    </citation>
    <scope>NUCLEOTIDE SEQUENCE [LARGE SCALE GENOMIC DNA]</scope>
    <source>
        <strain evidence="9">NCTC10113</strain>
    </source>
</reference>
<feature type="transmembrane region" description="Helical" evidence="8">
    <location>
        <begin position="39"/>
        <end position="68"/>
    </location>
</feature>
<dbReference type="InterPro" id="IPR005807">
    <property type="entry name" value="SecE_bac"/>
</dbReference>
<keyword evidence="2" id="KW-0813">Transport</keyword>
<comment type="subcellular location">
    <subcellularLocation>
        <location evidence="1">Membrane</location>
    </subcellularLocation>
</comment>
<evidence type="ECO:0000256" key="4">
    <source>
        <dbReference type="ARBA" id="ARBA00022927"/>
    </source>
</evidence>
<geneLocation type="plasmid" evidence="9">
    <name>2</name>
</geneLocation>
<protein>
    <recommendedName>
        <fullName evidence="10">Preprotein translocase subunit SecE</fullName>
    </recommendedName>
</protein>
<dbReference type="AlphaFoldDB" id="A0A448ZZ94"/>
<evidence type="ECO:0000256" key="5">
    <source>
        <dbReference type="ARBA" id="ARBA00022989"/>
    </source>
</evidence>
<accession>A0A448ZZ94</accession>
<evidence type="ECO:0000256" key="3">
    <source>
        <dbReference type="ARBA" id="ARBA00022692"/>
    </source>
</evidence>
<keyword evidence="4" id="KW-0653">Protein transport</keyword>
<proteinExistence type="predicted"/>
<evidence type="ECO:0000256" key="7">
    <source>
        <dbReference type="ARBA" id="ARBA00023136"/>
    </source>
</evidence>
<evidence type="ECO:0000256" key="2">
    <source>
        <dbReference type="ARBA" id="ARBA00022448"/>
    </source>
</evidence>
<gene>
    <name evidence="9" type="ORF">NCTC10113_01469</name>
</gene>
<dbReference type="Gene3D" id="1.20.5.1030">
    <property type="entry name" value="Preprotein translocase secy subunit"/>
    <property type="match status" value="1"/>
</dbReference>
<dbReference type="GO" id="GO:0006886">
    <property type="term" value="P:intracellular protein transport"/>
    <property type="evidence" value="ECO:0007669"/>
    <property type="project" value="InterPro"/>
</dbReference>
<keyword evidence="7 8" id="KW-0472">Membrane</keyword>
<dbReference type="InterPro" id="IPR001901">
    <property type="entry name" value="Translocase_SecE/Sec61-g"/>
</dbReference>
<dbReference type="GO" id="GO:0006605">
    <property type="term" value="P:protein targeting"/>
    <property type="evidence" value="ECO:0007669"/>
    <property type="project" value="InterPro"/>
</dbReference>
<dbReference type="NCBIfam" id="TIGR00964">
    <property type="entry name" value="secE_bact"/>
    <property type="match status" value="1"/>
</dbReference>
<dbReference type="RefSeq" id="WP_024543814.1">
    <property type="nucleotide sequence ID" value="NZ_BPLV01000001.1"/>
</dbReference>
<dbReference type="Pfam" id="PF00584">
    <property type="entry name" value="SecE"/>
    <property type="match status" value="1"/>
</dbReference>
<keyword evidence="6" id="KW-0811">Translocation</keyword>
<dbReference type="EMBL" id="LR214939">
    <property type="protein sequence ID" value="VEU56559.1"/>
    <property type="molecule type" value="Genomic_DNA"/>
</dbReference>
<dbReference type="InterPro" id="IPR038379">
    <property type="entry name" value="SecE_sf"/>
</dbReference>
<evidence type="ECO:0000256" key="6">
    <source>
        <dbReference type="ARBA" id="ARBA00023010"/>
    </source>
</evidence>
<evidence type="ECO:0000313" key="9">
    <source>
        <dbReference type="EMBL" id="VEU56559.1"/>
    </source>
</evidence>
<name>A0A448ZZ94_METSV</name>
<keyword evidence="3 8" id="KW-0812">Transmembrane</keyword>
<evidence type="ECO:0008006" key="10">
    <source>
        <dbReference type="Google" id="ProtNLM"/>
    </source>
</evidence>
<organism evidence="9">
    <name type="scientific">Metamycoplasma salivarium</name>
    <name type="common">Mycoplasma salivarium</name>
    <dbReference type="NCBI Taxonomy" id="2124"/>
    <lineage>
        <taxon>Bacteria</taxon>
        <taxon>Bacillati</taxon>
        <taxon>Mycoplasmatota</taxon>
        <taxon>Mycoplasmoidales</taxon>
        <taxon>Metamycoplasmataceae</taxon>
        <taxon>Metamycoplasma</taxon>
    </lineage>
</organism>